<organism evidence="7">
    <name type="scientific">Ornithodoros turicata</name>
    <dbReference type="NCBI Taxonomy" id="34597"/>
    <lineage>
        <taxon>Eukaryota</taxon>
        <taxon>Metazoa</taxon>
        <taxon>Ecdysozoa</taxon>
        <taxon>Arthropoda</taxon>
        <taxon>Chelicerata</taxon>
        <taxon>Arachnida</taxon>
        <taxon>Acari</taxon>
        <taxon>Parasitiformes</taxon>
        <taxon>Ixodida</taxon>
        <taxon>Ixodoidea</taxon>
        <taxon>Argasidae</taxon>
        <taxon>Ornithodorinae</taxon>
        <taxon>Ornithodoros</taxon>
    </lineage>
</organism>
<dbReference type="InterPro" id="IPR028417">
    <property type="entry name" value="CAP_CS_C"/>
</dbReference>
<evidence type="ECO:0000256" key="4">
    <source>
        <dbReference type="ARBA" id="ARBA00023136"/>
    </source>
</evidence>
<feature type="compositionally biased region" description="Pro residues" evidence="5">
    <location>
        <begin position="236"/>
        <end position="247"/>
    </location>
</feature>
<dbReference type="InterPro" id="IPR016098">
    <property type="entry name" value="CAP/MinC_C"/>
</dbReference>
<evidence type="ECO:0000256" key="2">
    <source>
        <dbReference type="ARBA" id="ARBA00007659"/>
    </source>
</evidence>
<name>A0A2R5LEY3_9ACAR</name>
<dbReference type="InterPro" id="IPR018106">
    <property type="entry name" value="CAP_CS_N"/>
</dbReference>
<feature type="region of interest" description="Disordered" evidence="5">
    <location>
        <begin position="223"/>
        <end position="255"/>
    </location>
</feature>
<dbReference type="InterPro" id="IPR017901">
    <property type="entry name" value="C-CAP_CF_C-like"/>
</dbReference>
<dbReference type="Gene3D" id="1.25.40.330">
    <property type="entry name" value="Adenylate cyclase-associated CAP, N-terminal domain"/>
    <property type="match status" value="1"/>
</dbReference>
<dbReference type="GO" id="GO:0008179">
    <property type="term" value="F:adenylate cyclase binding"/>
    <property type="evidence" value="ECO:0007669"/>
    <property type="project" value="TreeGrafter"/>
</dbReference>
<dbReference type="InterPro" id="IPR001837">
    <property type="entry name" value="Adenylate_cyclase-assoc_CAP"/>
</dbReference>
<dbReference type="AlphaFoldDB" id="A0A2R5LEY3"/>
<dbReference type="Gene3D" id="2.160.20.70">
    <property type="match status" value="1"/>
</dbReference>
<comment type="similarity">
    <text evidence="2">Belongs to the CAP family.</text>
</comment>
<dbReference type="SUPFAM" id="SSF69340">
    <property type="entry name" value="C-terminal domain of adenylylcyclase associated protein"/>
    <property type="match status" value="1"/>
</dbReference>
<dbReference type="GO" id="GO:0003779">
    <property type="term" value="F:actin binding"/>
    <property type="evidence" value="ECO:0007669"/>
    <property type="project" value="InterPro"/>
</dbReference>
<dbReference type="SUPFAM" id="SSF101278">
    <property type="entry name" value="N-terminal domain of adenylylcyclase associated protein, CAP"/>
    <property type="match status" value="1"/>
</dbReference>
<dbReference type="InterPro" id="IPR013912">
    <property type="entry name" value="Adenylate_cyclase-assoc_CAP_C"/>
</dbReference>
<dbReference type="PROSITE" id="PS51329">
    <property type="entry name" value="C_CAP_COFACTOR_C"/>
    <property type="match status" value="1"/>
</dbReference>
<dbReference type="CTD" id="45233"/>
<dbReference type="InterPro" id="IPR006599">
    <property type="entry name" value="CARP_motif"/>
</dbReference>
<feature type="region of interest" description="Disordered" evidence="5">
    <location>
        <begin position="280"/>
        <end position="318"/>
    </location>
</feature>
<dbReference type="Pfam" id="PF21938">
    <property type="entry name" value="CAP_N"/>
    <property type="match status" value="1"/>
</dbReference>
<dbReference type="GO" id="GO:0019933">
    <property type="term" value="P:cAMP-mediated signaling"/>
    <property type="evidence" value="ECO:0007669"/>
    <property type="project" value="TreeGrafter"/>
</dbReference>
<accession>A0A2R5LEY3</accession>
<proteinExistence type="inferred from homology"/>
<dbReference type="InterPro" id="IPR036222">
    <property type="entry name" value="CAP_N_sf"/>
</dbReference>
<dbReference type="PANTHER" id="PTHR10652">
    <property type="entry name" value="ADENYLYL CYCLASE-ASSOCIATED PROTEIN"/>
    <property type="match status" value="1"/>
</dbReference>
<evidence type="ECO:0000259" key="6">
    <source>
        <dbReference type="PROSITE" id="PS51329"/>
    </source>
</evidence>
<dbReference type="RefSeq" id="XP_064480305.1">
    <property type="nucleotide sequence ID" value="XM_064624235.1"/>
</dbReference>
<dbReference type="EMBL" id="GGLE01003930">
    <property type="protein sequence ID" value="MBY08056.1"/>
    <property type="molecule type" value="Transcribed_RNA"/>
</dbReference>
<evidence type="ECO:0000313" key="7">
    <source>
        <dbReference type="EMBL" id="MBY08056.1"/>
    </source>
</evidence>
<dbReference type="GeneID" id="135393897"/>
<dbReference type="GO" id="GO:0007015">
    <property type="term" value="P:actin filament organization"/>
    <property type="evidence" value="ECO:0007669"/>
    <property type="project" value="TreeGrafter"/>
</dbReference>
<keyword evidence="3" id="KW-1003">Cell membrane</keyword>
<comment type="subcellular location">
    <subcellularLocation>
        <location evidence="1">Cell membrane</location>
        <topology evidence="1">Peripheral membrane protein</topology>
    </subcellularLocation>
</comment>
<protein>
    <submittedName>
        <fullName evidence="7">Putative adenylate cyclase-associated protein cap/srv2p</fullName>
    </submittedName>
</protein>
<sequence length="475" mass="51452">MSLPDLEKLVERLEQVAFRLERAEACPATAGAGGRVLMRGTSVELISASVQAYDSVLSGALHNYVTLSKKIGAEVATHADMVTKAFQVQRQFLTIAAKSREPDKNALRELLKPTSDQIQAVQDFREKNRTSKLFNHLSAVSESIPALGWVTISPAPAPFVKEMNDACQFYTNRVLVDYKDKDKTHIDWARSWLSVLVDLQGFVKAHHLTGLVWNHMGGDAMSLAKGSGPAPAAGGGPPPPPPPPPPADFLGSAPTEDPRAALFRDINKGENISKALKKVSAEQMTHKNPSLRGQAPLPGKGSPSAPGFASSKPSQEVMKPPRFELEGKKWCLDYQVNQQQLVVDNTQMNQSVSIYKCVNSVVIVKGKVNSISIDSCKKTSVVFDDIVSVVEFINCQSVKAQSLGKVPTIAIDKTDGAHVYLSDKSLDAEIVTSKSSEVNVSVPKADGDFLEIPVPEQYKSKWNGKTLSTIVVDQA</sequence>
<keyword evidence="4" id="KW-0472">Membrane</keyword>
<dbReference type="PANTHER" id="PTHR10652:SF0">
    <property type="entry name" value="ADENYLYL CYCLASE-ASSOCIATED PROTEIN"/>
    <property type="match status" value="1"/>
</dbReference>
<dbReference type="SMART" id="SM00673">
    <property type="entry name" value="CARP"/>
    <property type="match status" value="2"/>
</dbReference>
<dbReference type="GO" id="GO:0005737">
    <property type="term" value="C:cytoplasm"/>
    <property type="evidence" value="ECO:0007669"/>
    <property type="project" value="TreeGrafter"/>
</dbReference>
<dbReference type="PROSITE" id="PS01088">
    <property type="entry name" value="CAP_1"/>
    <property type="match status" value="1"/>
</dbReference>
<evidence type="ECO:0000256" key="3">
    <source>
        <dbReference type="ARBA" id="ARBA00022475"/>
    </source>
</evidence>
<feature type="domain" description="C-CAP/cofactor C-like" evidence="6">
    <location>
        <begin position="320"/>
        <end position="454"/>
    </location>
</feature>
<dbReference type="GO" id="GO:0005886">
    <property type="term" value="C:plasma membrane"/>
    <property type="evidence" value="ECO:0007669"/>
    <property type="project" value="UniProtKB-SubCell"/>
</dbReference>
<dbReference type="Pfam" id="PF08603">
    <property type="entry name" value="CAP_C"/>
    <property type="match status" value="1"/>
</dbReference>
<dbReference type="InterPro" id="IPR036223">
    <property type="entry name" value="CAP_C_sf"/>
</dbReference>
<dbReference type="RefSeq" id="XP_064480306.1">
    <property type="nucleotide sequence ID" value="XM_064624236.1"/>
</dbReference>
<dbReference type="FunFam" id="2.160.20.70:FF:000001">
    <property type="entry name" value="Adenylyl cyclase-associated protein"/>
    <property type="match status" value="1"/>
</dbReference>
<dbReference type="FunFam" id="1.25.40.330:FF:000001">
    <property type="entry name" value="Adenylyl cyclase-associated protein"/>
    <property type="match status" value="1"/>
</dbReference>
<evidence type="ECO:0000256" key="5">
    <source>
        <dbReference type="SAM" id="MobiDB-lite"/>
    </source>
</evidence>
<evidence type="ECO:0000256" key="1">
    <source>
        <dbReference type="ARBA" id="ARBA00004202"/>
    </source>
</evidence>
<reference evidence="7" key="1">
    <citation type="submission" date="2018-03" db="EMBL/GenBank/DDBJ databases">
        <title>The relapsing fever spirochete Borrelia turicatae persists in the highly oxidative environment of its soft-bodied tick vector.</title>
        <authorList>
            <person name="Bourret T.J."/>
            <person name="Boyle W.K."/>
            <person name="Valenzuela J.G."/>
            <person name="Oliveira F."/>
            <person name="Lopez J.E."/>
        </authorList>
    </citation>
    <scope>NUCLEOTIDE SEQUENCE</scope>
    <source>
        <strain evidence="7">Kansas strain/isolate</strain>
        <tissue evidence="7">Salivary glands</tissue>
    </source>
</reference>
<dbReference type="InterPro" id="IPR053950">
    <property type="entry name" value="CAP_N"/>
</dbReference>
<dbReference type="PROSITE" id="PS01089">
    <property type="entry name" value="CAP_2"/>
    <property type="match status" value="1"/>
</dbReference>
<dbReference type="GO" id="GO:0000902">
    <property type="term" value="P:cell morphogenesis"/>
    <property type="evidence" value="ECO:0007669"/>
    <property type="project" value="TreeGrafter"/>
</dbReference>